<comment type="caution">
    <text evidence="11">The sequence shown here is derived from an EMBL/GenBank/DDBJ whole genome shotgun (WGS) entry which is preliminary data.</text>
</comment>
<gene>
    <name evidence="11" type="ORF">HMPREF0762_00113</name>
</gene>
<evidence type="ECO:0000256" key="1">
    <source>
        <dbReference type="ARBA" id="ARBA00001286"/>
    </source>
</evidence>
<dbReference type="Gene3D" id="1.10.10.10">
    <property type="entry name" value="Winged helix-like DNA-binding domain superfamily/Winged helix DNA-binding domain"/>
    <property type="match status" value="1"/>
</dbReference>
<evidence type="ECO:0000256" key="5">
    <source>
        <dbReference type="ARBA" id="ARBA00022763"/>
    </source>
</evidence>
<reference evidence="11" key="1">
    <citation type="submission" date="2009-10" db="EMBL/GenBank/DDBJ databases">
        <authorList>
            <person name="Weinstock G."/>
            <person name="Sodergren E."/>
            <person name="Clifton S."/>
            <person name="Fulton L."/>
            <person name="Fulton B."/>
            <person name="Courtney L."/>
            <person name="Fronick C."/>
            <person name="Harrison M."/>
            <person name="Strong C."/>
            <person name="Farmer C."/>
            <person name="Delahaunty K."/>
            <person name="Markovic C."/>
            <person name="Hall O."/>
            <person name="Minx P."/>
            <person name="Tomlinson C."/>
            <person name="Mitreva M."/>
            <person name="Nelson J."/>
            <person name="Hou S."/>
            <person name="Wollam A."/>
            <person name="Pepin K.H."/>
            <person name="Johnson M."/>
            <person name="Bhonagiri V."/>
            <person name="Nash W.E."/>
            <person name="Warren W."/>
            <person name="Chinwalla A."/>
            <person name="Mardis E.R."/>
            <person name="Wilson R.K."/>
        </authorList>
    </citation>
    <scope>NUCLEOTIDE SEQUENCE [LARGE SCALE GENOMIC DNA]</scope>
    <source>
        <strain evidence="11">ATCC 700122</strain>
    </source>
</reference>
<dbReference type="Pfam" id="PF01035">
    <property type="entry name" value="DNA_binding_1"/>
    <property type="match status" value="1"/>
</dbReference>
<dbReference type="FunFam" id="1.10.10.10:FF:000337">
    <property type="entry name" value="Methylated-DNA--protein-cysteine methyltransferase"/>
    <property type="match status" value="1"/>
</dbReference>
<keyword evidence="4 8" id="KW-0808">Transferase</keyword>
<evidence type="ECO:0000256" key="8">
    <source>
        <dbReference type="HAMAP-Rule" id="MF_00772"/>
    </source>
</evidence>
<dbReference type="GeneID" id="85006790"/>
<comment type="catalytic activity">
    <reaction evidence="1 8">
        <text>a 4-O-methyl-thymidine in DNA + L-cysteinyl-[protein] = a thymidine in DNA + S-methyl-L-cysteinyl-[protein]</text>
        <dbReference type="Rhea" id="RHEA:53428"/>
        <dbReference type="Rhea" id="RHEA-COMP:10131"/>
        <dbReference type="Rhea" id="RHEA-COMP:10132"/>
        <dbReference type="Rhea" id="RHEA-COMP:13555"/>
        <dbReference type="Rhea" id="RHEA-COMP:13556"/>
        <dbReference type="ChEBI" id="CHEBI:29950"/>
        <dbReference type="ChEBI" id="CHEBI:82612"/>
        <dbReference type="ChEBI" id="CHEBI:137386"/>
        <dbReference type="ChEBI" id="CHEBI:137387"/>
        <dbReference type="EC" id="2.1.1.63"/>
    </reaction>
</comment>
<keyword evidence="6 8" id="KW-0234">DNA repair</keyword>
<accession>D0WE87</accession>
<evidence type="ECO:0000256" key="7">
    <source>
        <dbReference type="ARBA" id="ARBA00049348"/>
    </source>
</evidence>
<dbReference type="InterPro" id="IPR036631">
    <property type="entry name" value="MGMT_N_sf"/>
</dbReference>
<comment type="miscellaneous">
    <text evidence="8">This enzyme catalyzes only one turnover and therefore is not strictly catalytic. According to one definition, an enzyme is a biocatalyst that acts repeatedly and over many reaction cycles.</text>
</comment>
<evidence type="ECO:0000256" key="3">
    <source>
        <dbReference type="ARBA" id="ARBA00022603"/>
    </source>
</evidence>
<dbReference type="InterPro" id="IPR014048">
    <property type="entry name" value="MethylDNA_cys_MeTrfase_DNA-bd"/>
</dbReference>
<dbReference type="InterPro" id="IPR036388">
    <property type="entry name" value="WH-like_DNA-bd_sf"/>
</dbReference>
<dbReference type="PANTHER" id="PTHR10815">
    <property type="entry name" value="METHYLATED-DNA--PROTEIN-CYSTEINE METHYLTRANSFERASE"/>
    <property type="match status" value="1"/>
</dbReference>
<dbReference type="GO" id="GO:0003908">
    <property type="term" value="F:methylated-DNA-[protein]-cysteine S-methyltransferase activity"/>
    <property type="evidence" value="ECO:0007669"/>
    <property type="project" value="UniProtKB-UniRule"/>
</dbReference>
<sequence length="163" mass="17679">MNHYVYAMPQGRMTIVDSGGAVVRIGFGVLDVEGSALSPTALTNEAATQLMEYFAGKRRTFSLPLAPKGTPFQKEVWQALSSIPYGQTRSYADIAAQVGRPKAFRAVGMANNRNPIPIVIPCHRVVGSSGDMVGYAYGTKIKRYLLELEGIDVDALGRRNARS</sequence>
<name>D0WE87_SLAES</name>
<dbReference type="EC" id="2.1.1.63" evidence="8"/>
<dbReference type="RefSeq" id="WP_006361360.1">
    <property type="nucleotide sequence ID" value="NZ_GG700630.1"/>
</dbReference>
<evidence type="ECO:0000313" key="11">
    <source>
        <dbReference type="EMBL" id="EEZ62026.1"/>
    </source>
</evidence>
<dbReference type="HOGENOM" id="CLU_000445_52_2_11"/>
<evidence type="ECO:0000259" key="9">
    <source>
        <dbReference type="Pfam" id="PF01035"/>
    </source>
</evidence>
<dbReference type="Proteomes" id="UP000006001">
    <property type="component" value="Unassembled WGS sequence"/>
</dbReference>
<evidence type="ECO:0000256" key="4">
    <source>
        <dbReference type="ARBA" id="ARBA00022679"/>
    </source>
</evidence>
<comment type="subcellular location">
    <subcellularLocation>
        <location evidence="8">Cytoplasm</location>
    </subcellularLocation>
</comment>
<dbReference type="NCBIfam" id="TIGR00589">
    <property type="entry name" value="ogt"/>
    <property type="match status" value="1"/>
</dbReference>
<dbReference type="PROSITE" id="PS00374">
    <property type="entry name" value="MGMT"/>
    <property type="match status" value="1"/>
</dbReference>
<comment type="catalytic activity">
    <reaction evidence="7 8">
        <text>a 6-O-methyl-2'-deoxyguanosine in DNA + L-cysteinyl-[protein] = S-methyl-L-cysteinyl-[protein] + a 2'-deoxyguanosine in DNA</text>
        <dbReference type="Rhea" id="RHEA:24000"/>
        <dbReference type="Rhea" id="RHEA-COMP:10131"/>
        <dbReference type="Rhea" id="RHEA-COMP:10132"/>
        <dbReference type="Rhea" id="RHEA-COMP:11367"/>
        <dbReference type="Rhea" id="RHEA-COMP:11368"/>
        <dbReference type="ChEBI" id="CHEBI:29950"/>
        <dbReference type="ChEBI" id="CHEBI:82612"/>
        <dbReference type="ChEBI" id="CHEBI:85445"/>
        <dbReference type="ChEBI" id="CHEBI:85448"/>
        <dbReference type="EC" id="2.1.1.63"/>
    </reaction>
</comment>
<feature type="active site" description="Nucleophile; methyl group acceptor" evidence="8">
    <location>
        <position position="122"/>
    </location>
</feature>
<dbReference type="OrthoDB" id="9811249at2"/>
<proteinExistence type="inferred from homology"/>
<comment type="function">
    <text evidence="8">Involved in the cellular defense against the biological effects of O6-methylguanine (O6-MeG) and O4-methylthymine (O4-MeT) in DNA. Repairs the methylated nucleobase in DNA by stoichiometrically transferring the methyl group to a cysteine residue in the enzyme. This is a suicide reaction: the enzyme is irreversibly inactivated.</text>
</comment>
<evidence type="ECO:0000313" key="12">
    <source>
        <dbReference type="Proteomes" id="UP000006001"/>
    </source>
</evidence>
<dbReference type="Gene3D" id="3.30.160.70">
    <property type="entry name" value="Methylated DNA-protein cysteine methyltransferase domain"/>
    <property type="match status" value="1"/>
</dbReference>
<keyword evidence="12" id="KW-1185">Reference proteome</keyword>
<dbReference type="InterPro" id="IPR008332">
    <property type="entry name" value="MethylG_MeTrfase_N"/>
</dbReference>
<feature type="domain" description="Methylguanine DNA methyltransferase ribonuclease-like" evidence="10">
    <location>
        <begin position="5"/>
        <end position="67"/>
    </location>
</feature>
<dbReference type="STRING" id="649764.HMPREF0762_00113"/>
<dbReference type="EMBL" id="ACUX02000004">
    <property type="protein sequence ID" value="EEZ62026.1"/>
    <property type="molecule type" value="Genomic_DNA"/>
</dbReference>
<dbReference type="Pfam" id="PF02870">
    <property type="entry name" value="Methyltransf_1N"/>
    <property type="match status" value="1"/>
</dbReference>
<evidence type="ECO:0000259" key="10">
    <source>
        <dbReference type="Pfam" id="PF02870"/>
    </source>
</evidence>
<evidence type="ECO:0000256" key="6">
    <source>
        <dbReference type="ARBA" id="ARBA00023204"/>
    </source>
</evidence>
<dbReference type="PANTHER" id="PTHR10815:SF13">
    <property type="entry name" value="METHYLATED-DNA--PROTEIN-CYSTEINE METHYLTRANSFERASE"/>
    <property type="match status" value="1"/>
</dbReference>
<dbReference type="InterPro" id="IPR036217">
    <property type="entry name" value="MethylDNA_cys_MeTrfase_DNAb"/>
</dbReference>
<organism evidence="11 12">
    <name type="scientific">Slackia exigua (strain ATCC 700122 / DSM 15923 / CIP 105133 / JCM 11022 / KCTC 5966 / S-7)</name>
    <dbReference type="NCBI Taxonomy" id="649764"/>
    <lineage>
        <taxon>Bacteria</taxon>
        <taxon>Bacillati</taxon>
        <taxon>Actinomycetota</taxon>
        <taxon>Coriobacteriia</taxon>
        <taxon>Eggerthellales</taxon>
        <taxon>Eggerthellaceae</taxon>
        <taxon>Slackia</taxon>
    </lineage>
</organism>
<dbReference type="GO" id="GO:0005737">
    <property type="term" value="C:cytoplasm"/>
    <property type="evidence" value="ECO:0007669"/>
    <property type="project" value="UniProtKB-SubCell"/>
</dbReference>
<dbReference type="InterPro" id="IPR001497">
    <property type="entry name" value="MethylDNA_cys_MeTrfase_AS"/>
</dbReference>
<dbReference type="eggNOG" id="COG0350">
    <property type="taxonomic scope" value="Bacteria"/>
</dbReference>
<dbReference type="SUPFAM" id="SSF53155">
    <property type="entry name" value="Methylated DNA-protein cysteine methyltransferase domain"/>
    <property type="match status" value="1"/>
</dbReference>
<comment type="similarity">
    <text evidence="8">Belongs to the MGMT family.</text>
</comment>
<dbReference type="GO" id="GO:0032259">
    <property type="term" value="P:methylation"/>
    <property type="evidence" value="ECO:0007669"/>
    <property type="project" value="UniProtKB-KW"/>
</dbReference>
<dbReference type="SUPFAM" id="SSF46767">
    <property type="entry name" value="Methylated DNA-protein cysteine methyltransferase, C-terminal domain"/>
    <property type="match status" value="1"/>
</dbReference>
<protein>
    <recommendedName>
        <fullName evidence="8">Methylated-DNA--protein-cysteine methyltransferase</fullName>
        <ecNumber evidence="8">2.1.1.63</ecNumber>
    </recommendedName>
    <alternativeName>
        <fullName evidence="8">6-O-methylguanine-DNA methyltransferase</fullName>
        <shortName evidence="8">MGMT</shortName>
    </alternativeName>
    <alternativeName>
        <fullName evidence="8">O-6-methylguanine-DNA-alkyltransferase</fullName>
    </alternativeName>
</protein>
<feature type="domain" description="Methylated-DNA-[protein]-cysteine S-methyltransferase DNA binding" evidence="9">
    <location>
        <begin position="71"/>
        <end position="151"/>
    </location>
</feature>
<keyword evidence="5 8" id="KW-0227">DNA damage</keyword>
<evidence type="ECO:0000256" key="2">
    <source>
        <dbReference type="ARBA" id="ARBA00022490"/>
    </source>
</evidence>
<keyword evidence="2 8" id="KW-0963">Cytoplasm</keyword>
<dbReference type="GO" id="GO:0006307">
    <property type="term" value="P:DNA alkylation repair"/>
    <property type="evidence" value="ECO:0007669"/>
    <property type="project" value="UniProtKB-UniRule"/>
</dbReference>
<dbReference type="AlphaFoldDB" id="D0WE87"/>
<dbReference type="InterPro" id="IPR023546">
    <property type="entry name" value="MGMT"/>
</dbReference>
<dbReference type="HAMAP" id="MF_00772">
    <property type="entry name" value="OGT"/>
    <property type="match status" value="1"/>
</dbReference>
<keyword evidence="3 8" id="KW-0489">Methyltransferase</keyword>
<dbReference type="CDD" id="cd06445">
    <property type="entry name" value="ATase"/>
    <property type="match status" value="1"/>
</dbReference>